<dbReference type="Pfam" id="PF00892">
    <property type="entry name" value="EamA"/>
    <property type="match status" value="1"/>
</dbReference>
<keyword evidence="4" id="KW-1003">Cell membrane</keyword>
<dbReference type="RefSeq" id="WP_386811851.1">
    <property type="nucleotide sequence ID" value="NZ_JBHTIH010000003.1"/>
</dbReference>
<dbReference type="SUPFAM" id="SSF103481">
    <property type="entry name" value="Multidrug resistance efflux transporter EmrE"/>
    <property type="match status" value="2"/>
</dbReference>
<reference evidence="11" key="1">
    <citation type="journal article" date="2019" name="Int. J. Syst. Evol. Microbiol.">
        <title>The Global Catalogue of Microorganisms (GCM) 10K type strain sequencing project: providing services to taxonomists for standard genome sequencing and annotation.</title>
        <authorList>
            <consortium name="The Broad Institute Genomics Platform"/>
            <consortium name="The Broad Institute Genome Sequencing Center for Infectious Disease"/>
            <person name="Wu L."/>
            <person name="Ma J."/>
        </authorList>
    </citation>
    <scope>NUCLEOTIDE SEQUENCE [LARGE SCALE GENOMIC DNA]</scope>
    <source>
        <strain evidence="11">CCUG 55491</strain>
    </source>
</reference>
<evidence type="ECO:0000313" key="11">
    <source>
        <dbReference type="Proteomes" id="UP001597090"/>
    </source>
</evidence>
<feature type="transmembrane region" description="Helical" evidence="8">
    <location>
        <begin position="153"/>
        <end position="169"/>
    </location>
</feature>
<evidence type="ECO:0000256" key="1">
    <source>
        <dbReference type="ARBA" id="ARBA00004651"/>
    </source>
</evidence>
<feature type="transmembrane region" description="Helical" evidence="8">
    <location>
        <begin position="130"/>
        <end position="147"/>
    </location>
</feature>
<feature type="transmembrane region" description="Helical" evidence="8">
    <location>
        <begin position="12"/>
        <end position="29"/>
    </location>
</feature>
<evidence type="ECO:0000256" key="8">
    <source>
        <dbReference type="SAM" id="Phobius"/>
    </source>
</evidence>
<feature type="transmembrane region" description="Helical" evidence="8">
    <location>
        <begin position="211"/>
        <end position="235"/>
    </location>
</feature>
<evidence type="ECO:0000256" key="7">
    <source>
        <dbReference type="ARBA" id="ARBA00023136"/>
    </source>
</evidence>
<comment type="caution">
    <text evidence="10">The sequence shown here is derived from an EMBL/GenBank/DDBJ whole genome shotgun (WGS) entry which is preliminary data.</text>
</comment>
<evidence type="ECO:0000313" key="10">
    <source>
        <dbReference type="EMBL" id="MFD0738848.1"/>
    </source>
</evidence>
<evidence type="ECO:0000256" key="5">
    <source>
        <dbReference type="ARBA" id="ARBA00022692"/>
    </source>
</evidence>
<feature type="transmembrane region" description="Helical" evidence="8">
    <location>
        <begin position="74"/>
        <end position="94"/>
    </location>
</feature>
<keyword evidence="6 8" id="KW-1133">Transmembrane helix</keyword>
<comment type="subcellular location">
    <subcellularLocation>
        <location evidence="1">Cell membrane</location>
        <topology evidence="1">Multi-pass membrane protein</topology>
    </subcellularLocation>
</comment>
<proteinExistence type="inferred from homology"/>
<feature type="domain" description="EamA" evidence="9">
    <location>
        <begin position="10"/>
        <end position="145"/>
    </location>
</feature>
<feature type="transmembrane region" description="Helical" evidence="8">
    <location>
        <begin position="247"/>
        <end position="268"/>
    </location>
</feature>
<name>A0ABW2YKF4_9GAMM</name>
<evidence type="ECO:0000259" key="9">
    <source>
        <dbReference type="Pfam" id="PF00892"/>
    </source>
</evidence>
<comment type="similarity">
    <text evidence="2">Belongs to the EamA transporter family.</text>
</comment>
<evidence type="ECO:0000256" key="3">
    <source>
        <dbReference type="ARBA" id="ARBA00022448"/>
    </source>
</evidence>
<feature type="transmembrane region" description="Helical" evidence="8">
    <location>
        <begin position="181"/>
        <end position="199"/>
    </location>
</feature>
<dbReference type="PANTHER" id="PTHR22911:SF137">
    <property type="entry name" value="SOLUTE CARRIER FAMILY 35 MEMBER G2-RELATED"/>
    <property type="match status" value="1"/>
</dbReference>
<evidence type="ECO:0000256" key="4">
    <source>
        <dbReference type="ARBA" id="ARBA00022475"/>
    </source>
</evidence>
<dbReference type="EMBL" id="JBHTIH010000003">
    <property type="protein sequence ID" value="MFD0738848.1"/>
    <property type="molecule type" value="Genomic_DNA"/>
</dbReference>
<organism evidence="10 11">
    <name type="scientific">Lysobacter koreensis</name>
    <dbReference type="NCBI Taxonomy" id="266122"/>
    <lineage>
        <taxon>Bacteria</taxon>
        <taxon>Pseudomonadati</taxon>
        <taxon>Pseudomonadota</taxon>
        <taxon>Gammaproteobacteria</taxon>
        <taxon>Lysobacterales</taxon>
        <taxon>Lysobacteraceae</taxon>
        <taxon>Lysobacter</taxon>
    </lineage>
</organism>
<dbReference type="Proteomes" id="UP001597090">
    <property type="component" value="Unassembled WGS sequence"/>
</dbReference>
<keyword evidence="5 8" id="KW-0812">Transmembrane</keyword>
<dbReference type="PANTHER" id="PTHR22911">
    <property type="entry name" value="ACYL-MALONYL CONDENSING ENZYME-RELATED"/>
    <property type="match status" value="1"/>
</dbReference>
<protein>
    <submittedName>
        <fullName evidence="10">EamA family transporter RarD</fullName>
    </submittedName>
</protein>
<evidence type="ECO:0000256" key="6">
    <source>
        <dbReference type="ARBA" id="ARBA00022989"/>
    </source>
</evidence>
<dbReference type="InterPro" id="IPR037185">
    <property type="entry name" value="EmrE-like"/>
</dbReference>
<keyword evidence="3" id="KW-0813">Transport</keyword>
<feature type="transmembrane region" description="Helical" evidence="8">
    <location>
        <begin position="41"/>
        <end position="58"/>
    </location>
</feature>
<feature type="transmembrane region" description="Helical" evidence="8">
    <location>
        <begin position="274"/>
        <end position="292"/>
    </location>
</feature>
<accession>A0ABW2YKF4</accession>
<gene>
    <name evidence="10" type="primary">rarD</name>
    <name evidence="10" type="ORF">ACFQZQ_06095</name>
</gene>
<keyword evidence="11" id="KW-1185">Reference proteome</keyword>
<evidence type="ECO:0000256" key="2">
    <source>
        <dbReference type="ARBA" id="ARBA00007362"/>
    </source>
</evidence>
<sequence>MSTAATLDRRGLWIAFGSFVLWGLMPLYWHLLKAVPSLQIVAHRIVWSALLVGAWLTWTQGRGWLRAALARPRVAWMLALSGVLIGGNWGLYIWAVNAGHVIETSLGYFINPLLNVVLGVALLHERLNRVQWASVAIAAAGVGWLTFQHGAVPWIALVLAASFALYGLIRKLAAVESIPGQGIEGLYLLLPALALVAWGESHGQGGFLHGWGWGLGVLLVVSGALTALPLIGFAYAVRRVPLSVVGLMQYIAPTLQFLLGVFVFHEAFDRERAIGFALIWLALAIFAGDGLARSRRPVPAPAATSRA</sequence>
<dbReference type="InterPro" id="IPR000620">
    <property type="entry name" value="EamA_dom"/>
</dbReference>
<keyword evidence="7 8" id="KW-0472">Membrane</keyword>
<feature type="transmembrane region" description="Helical" evidence="8">
    <location>
        <begin position="106"/>
        <end position="123"/>
    </location>
</feature>
<dbReference type="InterPro" id="IPR004626">
    <property type="entry name" value="RarD"/>
</dbReference>
<dbReference type="NCBIfam" id="TIGR00688">
    <property type="entry name" value="rarD"/>
    <property type="match status" value="1"/>
</dbReference>